<name>A0A813TEW7_9BILA</name>
<dbReference type="InterPro" id="IPR000195">
    <property type="entry name" value="Rab-GAP-TBC_dom"/>
</dbReference>
<protein>
    <recommendedName>
        <fullName evidence="3">Rab-GAP TBC domain-containing protein</fullName>
    </recommendedName>
</protein>
<dbReference type="SMART" id="SM00164">
    <property type="entry name" value="TBC"/>
    <property type="match status" value="1"/>
</dbReference>
<gene>
    <name evidence="4" type="ORF">GPM918_LOCUS3972</name>
    <name evidence="5" type="ORF">SRO942_LOCUS3972</name>
</gene>
<comment type="caution">
    <text evidence="4">The sequence shown here is derived from an EMBL/GenBank/DDBJ whole genome shotgun (WGS) entry which is preliminary data.</text>
</comment>
<keyword evidence="1" id="KW-0343">GTPase activation</keyword>
<dbReference type="PANTHER" id="PTHR22957:SF333">
    <property type="entry name" value="TBC1 DOMAIN FAMILY MEMBER 25"/>
    <property type="match status" value="1"/>
</dbReference>
<feature type="domain" description="Rab-GAP TBC" evidence="3">
    <location>
        <begin position="126"/>
        <end position="302"/>
    </location>
</feature>
<feature type="compositionally biased region" description="Low complexity" evidence="2">
    <location>
        <begin position="406"/>
        <end position="416"/>
    </location>
</feature>
<reference evidence="4" key="1">
    <citation type="submission" date="2021-02" db="EMBL/GenBank/DDBJ databases">
        <authorList>
            <person name="Nowell W R."/>
        </authorList>
    </citation>
    <scope>NUCLEOTIDE SEQUENCE</scope>
</reference>
<accession>A0A813TEW7</accession>
<evidence type="ECO:0000259" key="3">
    <source>
        <dbReference type="PROSITE" id="PS50086"/>
    </source>
</evidence>
<dbReference type="InterPro" id="IPR035969">
    <property type="entry name" value="Rab-GAP_TBC_sf"/>
</dbReference>
<organism evidence="4 6">
    <name type="scientific">Didymodactylos carnosus</name>
    <dbReference type="NCBI Taxonomy" id="1234261"/>
    <lineage>
        <taxon>Eukaryota</taxon>
        <taxon>Metazoa</taxon>
        <taxon>Spiralia</taxon>
        <taxon>Gnathifera</taxon>
        <taxon>Rotifera</taxon>
        <taxon>Eurotatoria</taxon>
        <taxon>Bdelloidea</taxon>
        <taxon>Philodinida</taxon>
        <taxon>Philodinidae</taxon>
        <taxon>Didymodactylos</taxon>
    </lineage>
</organism>
<keyword evidence="6" id="KW-1185">Reference proteome</keyword>
<evidence type="ECO:0000313" key="4">
    <source>
        <dbReference type="EMBL" id="CAF0809899.1"/>
    </source>
</evidence>
<feature type="compositionally biased region" description="Polar residues" evidence="2">
    <location>
        <begin position="417"/>
        <end position="426"/>
    </location>
</feature>
<dbReference type="EMBL" id="CAJNOQ010000513">
    <property type="protein sequence ID" value="CAF0809899.1"/>
    <property type="molecule type" value="Genomic_DNA"/>
</dbReference>
<evidence type="ECO:0000313" key="6">
    <source>
        <dbReference type="Proteomes" id="UP000663829"/>
    </source>
</evidence>
<dbReference type="AlphaFoldDB" id="A0A813TEW7"/>
<dbReference type="OrthoDB" id="10264062at2759"/>
<feature type="compositionally biased region" description="Acidic residues" evidence="2">
    <location>
        <begin position="433"/>
        <end position="443"/>
    </location>
</feature>
<proteinExistence type="predicted"/>
<feature type="region of interest" description="Disordered" evidence="2">
    <location>
        <begin position="406"/>
        <end position="443"/>
    </location>
</feature>
<dbReference type="Proteomes" id="UP000663829">
    <property type="component" value="Unassembled WGS sequence"/>
</dbReference>
<sequence>MSVTNDWDVDGLIMNCDGTNIIEFVVQLEPVTKEEEGEDGWCVIEEGGCDNFELISIQNDSIIVTIRSKEHENSSLLQKATNWLHGSVSSNHQTPCLSRSEFKNLLDKDGRLINENKFRQYIFDGGCDSIIRKQVWCYLLRLHNDMMTNNDKELYFERAKEQYEMLKQSWRLRQIQEDPSILALVSLIQKDVRRTDRTVKFFSDMVAPILYVTRDEHLAYAGFCSLMRYMSSVFNPDGVLMKKRLNLLKTTIKAIDPELSTKIEEFDTGNMMFAYRWLLLDCKREFPFKNIFCVFETLWSSLPLHCFDCSNTDLAANDLCPHYLLSSSVSSHEDMVSTTLINTQFRTIPSISVTLFESRSPSSSPTKQFPITTIPLCHTTTSFFRSITFPPAKSTSVTTSRSSSISHPILSESSSSQNLHSRTSVDSGRGATEVDEMQGDDDEQQQIGIPFISPLSIPLGKWLINFVNDIDDDDLNCSMFTIFLCVAILLQHRQSIMQFNDNHLNDDCDFVSCFFTRMVRQHDSHRALQTARHYFKQYTIFKLRLKHLLSAQTN</sequence>
<dbReference type="Gene3D" id="1.10.472.80">
    <property type="entry name" value="Ypt/Rab-GAP domain of gyp1p, domain 3"/>
    <property type="match status" value="1"/>
</dbReference>
<dbReference type="EMBL" id="CAJOBC010000513">
    <property type="protein sequence ID" value="CAF3595478.1"/>
    <property type="molecule type" value="Genomic_DNA"/>
</dbReference>
<dbReference type="Pfam" id="PF00566">
    <property type="entry name" value="RabGAP-TBC"/>
    <property type="match status" value="1"/>
</dbReference>
<dbReference type="PANTHER" id="PTHR22957">
    <property type="entry name" value="TBC1 DOMAIN FAMILY MEMBER GTPASE-ACTIVATING PROTEIN"/>
    <property type="match status" value="1"/>
</dbReference>
<evidence type="ECO:0000256" key="2">
    <source>
        <dbReference type="SAM" id="MobiDB-lite"/>
    </source>
</evidence>
<dbReference type="GO" id="GO:0005096">
    <property type="term" value="F:GTPase activator activity"/>
    <property type="evidence" value="ECO:0007669"/>
    <property type="project" value="UniProtKB-KW"/>
</dbReference>
<dbReference type="Proteomes" id="UP000681722">
    <property type="component" value="Unassembled WGS sequence"/>
</dbReference>
<evidence type="ECO:0000256" key="1">
    <source>
        <dbReference type="ARBA" id="ARBA00022468"/>
    </source>
</evidence>
<dbReference type="PROSITE" id="PS50086">
    <property type="entry name" value="TBC_RABGAP"/>
    <property type="match status" value="1"/>
</dbReference>
<evidence type="ECO:0000313" key="5">
    <source>
        <dbReference type="EMBL" id="CAF3595478.1"/>
    </source>
</evidence>
<dbReference type="SUPFAM" id="SSF47923">
    <property type="entry name" value="Ypt/Rab-GAP domain of gyp1p"/>
    <property type="match status" value="2"/>
</dbReference>